<evidence type="ECO:0000313" key="11">
    <source>
        <dbReference type="EMBL" id="MDO2409404.1"/>
    </source>
</evidence>
<evidence type="ECO:0000256" key="2">
    <source>
        <dbReference type="ARBA" id="ARBA00007783"/>
    </source>
</evidence>
<feature type="transmembrane region" description="Helical" evidence="9">
    <location>
        <begin position="31"/>
        <end position="51"/>
    </location>
</feature>
<dbReference type="PANTHER" id="PTHR30413">
    <property type="entry name" value="INNER MEMBRANE TRANSPORT PERMEASE"/>
    <property type="match status" value="1"/>
</dbReference>
<keyword evidence="5 9" id="KW-0812">Transmembrane</keyword>
<keyword evidence="3 9" id="KW-0813">Transport</keyword>
<protein>
    <recommendedName>
        <fullName evidence="9">Transport permease protein</fullName>
    </recommendedName>
</protein>
<dbReference type="Proteomes" id="UP001171111">
    <property type="component" value="Unassembled WGS sequence"/>
</dbReference>
<keyword evidence="12" id="KW-1185">Reference proteome</keyword>
<comment type="subcellular location">
    <subcellularLocation>
        <location evidence="1 9">Cell membrane</location>
        <topology evidence="1 9">Multi-pass membrane protein</topology>
    </subcellularLocation>
</comment>
<dbReference type="InterPro" id="IPR047817">
    <property type="entry name" value="ABC2_TM_bact-type"/>
</dbReference>
<feature type="transmembrane region" description="Helical" evidence="9">
    <location>
        <begin position="176"/>
        <end position="196"/>
    </location>
</feature>
<keyword evidence="4 9" id="KW-1003">Cell membrane</keyword>
<feature type="transmembrane region" description="Helical" evidence="9">
    <location>
        <begin position="231"/>
        <end position="249"/>
    </location>
</feature>
<evidence type="ECO:0000256" key="3">
    <source>
        <dbReference type="ARBA" id="ARBA00022448"/>
    </source>
</evidence>
<comment type="caution">
    <text evidence="11">The sequence shown here is derived from an EMBL/GenBank/DDBJ whole genome shotgun (WGS) entry which is preliminary data.</text>
</comment>
<accession>A0ABT8T888</accession>
<evidence type="ECO:0000313" key="12">
    <source>
        <dbReference type="Proteomes" id="UP001171111"/>
    </source>
</evidence>
<dbReference type="PANTHER" id="PTHR30413:SF10">
    <property type="entry name" value="CAPSULE POLYSACCHARIDE EXPORT INNER-MEMBRANE PROTEIN CTRC"/>
    <property type="match status" value="1"/>
</dbReference>
<sequence length="260" mass="29135">MKELWQYRYFIISSIKTDFSTRFARSKLGGLWLLISPLAQVLMYALVLSYALRAKLPGVDSQFAYAIYLISGMMAWALFSDTVQSCMNCFVKNANILKKLAFPRMCLPIIATGSSVFTNVVLVVVSIVIAFFCGANIGFNLIYIPLLATLLLALGFGAGLLCGVVNVFLRDLGHFIGILLQFGFWFTPIVYMINLIPPQYQHLMYFNPLACVIEGYHNVILYNKAPDFSLLIYPSILAFLLIALGLFVYKRAKNDMADVL</sequence>
<evidence type="ECO:0000256" key="6">
    <source>
        <dbReference type="ARBA" id="ARBA00022989"/>
    </source>
</evidence>
<evidence type="ECO:0000256" key="9">
    <source>
        <dbReference type="RuleBase" id="RU361157"/>
    </source>
</evidence>
<evidence type="ECO:0000256" key="7">
    <source>
        <dbReference type="ARBA" id="ARBA00023047"/>
    </source>
</evidence>
<gene>
    <name evidence="11" type="ORF">Q2362_04735</name>
</gene>
<name>A0ABT8T888_9BACT</name>
<evidence type="ECO:0000256" key="1">
    <source>
        <dbReference type="ARBA" id="ARBA00004651"/>
    </source>
</evidence>
<keyword evidence="6 9" id="KW-1133">Transmembrane helix</keyword>
<feature type="domain" description="ABC transmembrane type-2" evidence="10">
    <location>
        <begin position="28"/>
        <end position="252"/>
    </location>
</feature>
<evidence type="ECO:0000256" key="8">
    <source>
        <dbReference type="ARBA" id="ARBA00023136"/>
    </source>
</evidence>
<feature type="transmembrane region" description="Helical" evidence="9">
    <location>
        <begin position="63"/>
        <end position="84"/>
    </location>
</feature>
<organism evidence="11 12">
    <name type="scientific">Campylobacter magnus</name>
    <dbReference type="NCBI Taxonomy" id="3026462"/>
    <lineage>
        <taxon>Bacteria</taxon>
        <taxon>Pseudomonadati</taxon>
        <taxon>Campylobacterota</taxon>
        <taxon>Epsilonproteobacteria</taxon>
        <taxon>Campylobacterales</taxon>
        <taxon>Campylobacteraceae</taxon>
        <taxon>Campylobacter</taxon>
    </lineage>
</organism>
<dbReference type="InterPro" id="IPR013525">
    <property type="entry name" value="ABC2_TM"/>
</dbReference>
<feature type="transmembrane region" description="Helical" evidence="9">
    <location>
        <begin position="105"/>
        <end position="132"/>
    </location>
</feature>
<evidence type="ECO:0000259" key="10">
    <source>
        <dbReference type="PROSITE" id="PS51012"/>
    </source>
</evidence>
<dbReference type="Pfam" id="PF01061">
    <property type="entry name" value="ABC2_membrane"/>
    <property type="match status" value="1"/>
</dbReference>
<feature type="transmembrane region" description="Helical" evidence="9">
    <location>
        <begin position="144"/>
        <end position="169"/>
    </location>
</feature>
<reference evidence="11 12" key="1">
    <citation type="submission" date="2023-06" db="EMBL/GenBank/DDBJ databases">
        <title>Campylobacter magnum sp. nov., isolated from cecal contents of domestic pigs (Sus scrofa domesticus).</title>
        <authorList>
            <person name="Papic B."/>
            <person name="Gruntar I."/>
        </authorList>
    </citation>
    <scope>NUCLEOTIDE SEQUENCE [LARGE SCALE GENOMIC DNA]</scope>
    <source>
        <strain evidence="12">34484-21</strain>
    </source>
</reference>
<dbReference type="RefSeq" id="WP_302244285.1">
    <property type="nucleotide sequence ID" value="NZ_JAULJQ010000005.1"/>
</dbReference>
<evidence type="ECO:0000256" key="5">
    <source>
        <dbReference type="ARBA" id="ARBA00022692"/>
    </source>
</evidence>
<comment type="similarity">
    <text evidence="2 9">Belongs to the ABC-2 integral membrane protein family.</text>
</comment>
<dbReference type="EMBL" id="JAULJQ010000005">
    <property type="protein sequence ID" value="MDO2409404.1"/>
    <property type="molecule type" value="Genomic_DNA"/>
</dbReference>
<keyword evidence="8 9" id="KW-0472">Membrane</keyword>
<dbReference type="PROSITE" id="PS51012">
    <property type="entry name" value="ABC_TM2"/>
    <property type="match status" value="1"/>
</dbReference>
<proteinExistence type="inferred from homology"/>
<keyword evidence="7" id="KW-0762">Sugar transport</keyword>
<keyword evidence="7" id="KW-0625">Polysaccharide transport</keyword>
<evidence type="ECO:0000256" key="4">
    <source>
        <dbReference type="ARBA" id="ARBA00022475"/>
    </source>
</evidence>